<organism evidence="6 7">
    <name type="scientific">Phytophthora pseudosyringae</name>
    <dbReference type="NCBI Taxonomy" id="221518"/>
    <lineage>
        <taxon>Eukaryota</taxon>
        <taxon>Sar</taxon>
        <taxon>Stramenopiles</taxon>
        <taxon>Oomycota</taxon>
        <taxon>Peronosporomycetes</taxon>
        <taxon>Peronosporales</taxon>
        <taxon>Peronosporaceae</taxon>
        <taxon>Phytophthora</taxon>
    </lineage>
</organism>
<dbReference type="Proteomes" id="UP000694044">
    <property type="component" value="Unassembled WGS sequence"/>
</dbReference>
<protein>
    <recommendedName>
        <fullName evidence="8">RxLR effector protein</fullName>
    </recommendedName>
</protein>
<dbReference type="InterPro" id="IPR031825">
    <property type="entry name" value="RXLR"/>
</dbReference>
<evidence type="ECO:0000256" key="4">
    <source>
        <dbReference type="ARBA" id="ARBA00022729"/>
    </source>
</evidence>
<keyword evidence="4 5" id="KW-0732">Signal</keyword>
<evidence type="ECO:0000256" key="2">
    <source>
        <dbReference type="ARBA" id="ARBA00010400"/>
    </source>
</evidence>
<accession>A0A8T1VTB3</accession>
<sequence length="570" mass="64693">MRFHLVVLLAVATLLADSDAVITPASATTLISGFRSRPKSGVHGDGPATRFLRTDTARYDEERAITASKVIEWMLVPTSAQAKKLSLAEKFKVQKWVNKQKTSEYVFKRLGLNGGVENVLTNPKLHLYSAYIDRFNAQHPAKKANMVDMFTTTYGDAAVLKLLEKGTSPKGTEKFVSRFRIDLANSWVTSGKSAEDVFTLLKLDKTGYKIFTGPQTSKEVANPALQLYAAYLDGFNQKFPEKKMEMLAMFRKTYGDNGVAEMAELGMKVPSTSNIASILRKELLNSWRGKEDDAEHVFKALKLDHAGDDLLATPQLNTLFSYIKMTYDRKPEDVMNNVLAKHYGYDDLSRIFIHGQRRIDLLETLPMRLENAMVNRWLRKEEPPSDIFSFLLLDEGVDKLLTNPNMRMWESYTAKFNAKNANDVPVTMMQTLTKFYSYKDLSGMLEKAKNVPSTATIAKKWQSELRAQQWLDDGLSANAVFEVLKLDGGVEKLLTNPNLRVWENYRTLFNSQKPEDTTTMMQTLLKFYSYKTLSDMLEKAKDMPATAKIAAEWQLQLKAQRLGAIRIKWL</sequence>
<evidence type="ECO:0000313" key="6">
    <source>
        <dbReference type="EMBL" id="KAG7384682.1"/>
    </source>
</evidence>
<comment type="subcellular location">
    <subcellularLocation>
        <location evidence="1">Secreted</location>
    </subcellularLocation>
</comment>
<feature type="chain" id="PRO_5035891817" description="RxLR effector protein" evidence="5">
    <location>
        <begin position="21"/>
        <end position="570"/>
    </location>
</feature>
<evidence type="ECO:0008006" key="8">
    <source>
        <dbReference type="Google" id="ProtNLM"/>
    </source>
</evidence>
<evidence type="ECO:0000256" key="3">
    <source>
        <dbReference type="ARBA" id="ARBA00022525"/>
    </source>
</evidence>
<evidence type="ECO:0000256" key="5">
    <source>
        <dbReference type="SAM" id="SignalP"/>
    </source>
</evidence>
<keyword evidence="3" id="KW-0964">Secreted</keyword>
<dbReference type="OrthoDB" id="127440at2759"/>
<evidence type="ECO:0000313" key="7">
    <source>
        <dbReference type="Proteomes" id="UP000694044"/>
    </source>
</evidence>
<comment type="caution">
    <text evidence="6">The sequence shown here is derived from an EMBL/GenBank/DDBJ whole genome shotgun (WGS) entry which is preliminary data.</text>
</comment>
<dbReference type="Pfam" id="PF16810">
    <property type="entry name" value="RXLR"/>
    <property type="match status" value="1"/>
</dbReference>
<keyword evidence="7" id="KW-1185">Reference proteome</keyword>
<feature type="signal peptide" evidence="5">
    <location>
        <begin position="1"/>
        <end position="20"/>
    </location>
</feature>
<evidence type="ECO:0000256" key="1">
    <source>
        <dbReference type="ARBA" id="ARBA00004613"/>
    </source>
</evidence>
<name>A0A8T1VTB3_9STRA</name>
<reference evidence="6" key="1">
    <citation type="submission" date="2021-02" db="EMBL/GenBank/DDBJ databases">
        <authorList>
            <person name="Palmer J.M."/>
        </authorList>
    </citation>
    <scope>NUCLEOTIDE SEQUENCE</scope>
    <source>
        <strain evidence="6">SCRP734</strain>
    </source>
</reference>
<dbReference type="AlphaFoldDB" id="A0A8T1VTB3"/>
<comment type="similarity">
    <text evidence="2">Belongs to the RxLR effector family.</text>
</comment>
<gene>
    <name evidence="6" type="ORF">PHYPSEUDO_002375</name>
</gene>
<dbReference type="EMBL" id="JAGDFM010000141">
    <property type="protein sequence ID" value="KAG7384682.1"/>
    <property type="molecule type" value="Genomic_DNA"/>
</dbReference>
<proteinExistence type="inferred from homology"/>